<organism evidence="1 2">
    <name type="scientific">Mythimna loreyi</name>
    <dbReference type="NCBI Taxonomy" id="667449"/>
    <lineage>
        <taxon>Eukaryota</taxon>
        <taxon>Metazoa</taxon>
        <taxon>Ecdysozoa</taxon>
        <taxon>Arthropoda</taxon>
        <taxon>Hexapoda</taxon>
        <taxon>Insecta</taxon>
        <taxon>Pterygota</taxon>
        <taxon>Neoptera</taxon>
        <taxon>Endopterygota</taxon>
        <taxon>Lepidoptera</taxon>
        <taxon>Glossata</taxon>
        <taxon>Ditrysia</taxon>
        <taxon>Noctuoidea</taxon>
        <taxon>Noctuidae</taxon>
        <taxon>Noctuinae</taxon>
        <taxon>Hadenini</taxon>
        <taxon>Mythimna</taxon>
    </lineage>
</organism>
<protein>
    <submittedName>
        <fullName evidence="1">Uncharacterized protein</fullName>
    </submittedName>
</protein>
<accession>A0ACC2Q8B1</accession>
<gene>
    <name evidence="1" type="ORF">PYW08_009867</name>
</gene>
<sequence length="578" mass="66472">MRLTLRLLSSVVQKTPFYITTPIFYVNAAPHLGHLYSAVVADAIQRFEKLTNPDCHVIFSTGTDEHGTKIQQAAAKAKLSLPEYCTSISNEYKDLFKEFNVDYTDFIRTTEERHKIAVRHFWNKLVKGDYVYKSKYSGWYSVNDEAFVPETHVKDEVRDGENVKVSIESGHKVEWTEETNYMFRLSAFKAHLKQWLKNDGVITPGKFQKQLQEMVEDDAYLPDISVSRPSNRVHWAIRVPDDEEQSIYVWLDALVNYLTVAGYPHEDSMRALRAWPADVHVVGKDILKFHGIYWPAFLMAIKWHPPRRLVCHSHWTVDGNKMSKSLGNVVCPRGSVVGNEALRYLLLREATMASDANYSETKLINVANSELADTLGNLASRCCGAALNPRHEFPTLHAAELLAVATNQHATMLMDYVESLPELCHTHYKNYQFYKAVDAVIKVLHVANLFFENTKPWELRKKTESQKELDVILHITMETLRICGIILQPIIPEMTTKLLDKLQIGKDCRSWQHCETPSWRLKGAIYETKNIQSGKFVLFQRIYEKKIAQTDQRKNVQAEQKNVQEKKKKAQKKKVTAA</sequence>
<keyword evidence="2" id="KW-1185">Reference proteome</keyword>
<comment type="caution">
    <text evidence="1">The sequence shown here is derived from an EMBL/GenBank/DDBJ whole genome shotgun (WGS) entry which is preliminary data.</text>
</comment>
<evidence type="ECO:0000313" key="1">
    <source>
        <dbReference type="EMBL" id="KAJ8709863.1"/>
    </source>
</evidence>
<name>A0ACC2Q8B1_9NEOP</name>
<dbReference type="Proteomes" id="UP001231649">
    <property type="component" value="Chromosome 24"/>
</dbReference>
<evidence type="ECO:0000313" key="2">
    <source>
        <dbReference type="Proteomes" id="UP001231649"/>
    </source>
</evidence>
<dbReference type="EMBL" id="CM056800">
    <property type="protein sequence ID" value="KAJ8709863.1"/>
    <property type="molecule type" value="Genomic_DNA"/>
</dbReference>
<proteinExistence type="predicted"/>
<reference evidence="1" key="1">
    <citation type="submission" date="2023-03" db="EMBL/GenBank/DDBJ databases">
        <title>Chromosome-level genomes of two armyworms, Mythimna separata and Mythimna loreyi, provide insights into the biosynthesis and reception of sex pheromones.</title>
        <authorList>
            <person name="Zhao H."/>
        </authorList>
    </citation>
    <scope>NUCLEOTIDE SEQUENCE</scope>
    <source>
        <strain evidence="1">BeijingLab</strain>
    </source>
</reference>